<accession>A0A0V1KK65</accession>
<dbReference type="Proteomes" id="UP000054721">
    <property type="component" value="Unassembled WGS sequence"/>
</dbReference>
<name>A0A0V1KK65_9BILA</name>
<reference evidence="2 3" key="1">
    <citation type="submission" date="2015-05" db="EMBL/GenBank/DDBJ databases">
        <title>Evolution of Trichinella species and genotypes.</title>
        <authorList>
            <person name="Korhonen P.K."/>
            <person name="Edoardo P."/>
            <person name="Giuseppe L.R."/>
            <person name="Gasser R.B."/>
        </authorList>
    </citation>
    <scope>NUCLEOTIDE SEQUENCE [LARGE SCALE GENOMIC DNA]</scope>
    <source>
        <strain evidence="2">ISS10</strain>
    </source>
</reference>
<feature type="compositionally biased region" description="Basic and acidic residues" evidence="1">
    <location>
        <begin position="41"/>
        <end position="54"/>
    </location>
</feature>
<comment type="caution">
    <text evidence="2">The sequence shown here is derived from an EMBL/GenBank/DDBJ whole genome shotgun (WGS) entry which is preliminary data.</text>
</comment>
<evidence type="ECO:0000256" key="1">
    <source>
        <dbReference type="SAM" id="MobiDB-lite"/>
    </source>
</evidence>
<gene>
    <name evidence="2" type="ORF">T02_7606</name>
</gene>
<evidence type="ECO:0000313" key="2">
    <source>
        <dbReference type="EMBL" id="KRZ47526.1"/>
    </source>
</evidence>
<dbReference type="EMBL" id="JYDW01000716">
    <property type="protein sequence ID" value="KRZ47526.1"/>
    <property type="molecule type" value="Genomic_DNA"/>
</dbReference>
<sequence>MLMRFHGAAVNNAAQTIEGLAMRSSRQQSHHKKSSGPAGPDNREPKDPMGDTGH</sequence>
<evidence type="ECO:0000313" key="3">
    <source>
        <dbReference type="Proteomes" id="UP000054721"/>
    </source>
</evidence>
<keyword evidence="3" id="KW-1185">Reference proteome</keyword>
<dbReference type="AlphaFoldDB" id="A0A0V1KK65"/>
<feature type="region of interest" description="Disordered" evidence="1">
    <location>
        <begin position="16"/>
        <end position="54"/>
    </location>
</feature>
<proteinExistence type="predicted"/>
<organism evidence="2 3">
    <name type="scientific">Trichinella nativa</name>
    <dbReference type="NCBI Taxonomy" id="6335"/>
    <lineage>
        <taxon>Eukaryota</taxon>
        <taxon>Metazoa</taxon>
        <taxon>Ecdysozoa</taxon>
        <taxon>Nematoda</taxon>
        <taxon>Enoplea</taxon>
        <taxon>Dorylaimia</taxon>
        <taxon>Trichinellida</taxon>
        <taxon>Trichinellidae</taxon>
        <taxon>Trichinella</taxon>
    </lineage>
</organism>
<protein>
    <submittedName>
        <fullName evidence="2">Uncharacterized protein</fullName>
    </submittedName>
</protein>